<dbReference type="InterPro" id="IPR008928">
    <property type="entry name" value="6-hairpin_glycosidase_sf"/>
</dbReference>
<evidence type="ECO:0000259" key="3">
    <source>
        <dbReference type="Pfam" id="PF06165"/>
    </source>
</evidence>
<dbReference type="EMBL" id="CP048914">
    <property type="protein sequence ID" value="QMS84440.1"/>
    <property type="molecule type" value="Genomic_DNA"/>
</dbReference>
<keyword evidence="1" id="KW-0328">Glycosyltransferase</keyword>
<dbReference type="InterPro" id="IPR012341">
    <property type="entry name" value="6hp_glycosidase-like_sf"/>
</dbReference>
<gene>
    <name evidence="5" type="ORF">G4Z02_01335</name>
</gene>
<keyword evidence="2" id="KW-0808">Transferase</keyword>
<evidence type="ECO:0000313" key="5">
    <source>
        <dbReference type="EMBL" id="QMS84440.1"/>
    </source>
</evidence>
<feature type="domain" description="Glycosyl hydrolase 94 supersandwich" evidence="3">
    <location>
        <begin position="105"/>
        <end position="295"/>
    </location>
</feature>
<dbReference type="InterPro" id="IPR052047">
    <property type="entry name" value="GH94_Enzymes"/>
</dbReference>
<dbReference type="SUPFAM" id="SSF48208">
    <property type="entry name" value="Six-hairpin glycosidases"/>
    <property type="match status" value="1"/>
</dbReference>
<dbReference type="InterPro" id="IPR033432">
    <property type="entry name" value="GH94_catalytic"/>
</dbReference>
<dbReference type="GO" id="GO:0016757">
    <property type="term" value="F:glycosyltransferase activity"/>
    <property type="evidence" value="ECO:0007669"/>
    <property type="project" value="UniProtKB-KW"/>
</dbReference>
<dbReference type="Gene3D" id="1.50.10.10">
    <property type="match status" value="1"/>
</dbReference>
<feature type="domain" description="Glycosyl hydrolase 94 catalytic" evidence="4">
    <location>
        <begin position="353"/>
        <end position="541"/>
    </location>
</feature>
<evidence type="ECO:0000256" key="2">
    <source>
        <dbReference type="ARBA" id="ARBA00022679"/>
    </source>
</evidence>
<feature type="domain" description="Glycosyl hydrolase 94 catalytic" evidence="4">
    <location>
        <begin position="606"/>
        <end position="792"/>
    </location>
</feature>
<evidence type="ECO:0000313" key="6">
    <source>
        <dbReference type="Proteomes" id="UP000514720"/>
    </source>
</evidence>
<protein>
    <submittedName>
        <fullName evidence="5">Cellobiose phosphorylase</fullName>
    </submittedName>
</protein>
<dbReference type="Gene3D" id="2.70.98.40">
    <property type="entry name" value="Glycoside hydrolase, family 65, N-terminal domain"/>
    <property type="match status" value="1"/>
</dbReference>
<sequence>MKPFYTFTGRDGSFIVNHANQFNYTYFPLVGNGGIRSSITPSFHGDTKIDQNSFLLLPVSQEDLHASLLSRNLWFTVDNHAYPMLDLGQQPDVQTTVQGQFLSHKLEKSFSDFSVAITSFIPYDNPVVELHKVVYTNTSQTTQTMQFMTAIPIYGRSAESIRDHRHVTALLNQVHVLEDGIVNQPTMTFDERGHQRNHRAYGVFAYHQNATITHRHPVMEEFVGDGNTLLHPGALKHPDASNYDVGSRVDGYEAIGGLTFESLSVKPQESTTFIVALTIGDTLEKVRQYGAQYHTEEAFDNALKASNQTWQKELDQLQFTMRDTDYANWLKWVTIQPILRRLFGNSYLPHHDYGKGGRGWRDLWQDALTLLFLDPHGVEDMLYKNYAGVRIDGSNATIIGDTDGEFKSDRNHIVRVWMDHGVWPFLTTKLFIERSGNSDILFEKQRYFHDQHTHYTRKITPQQDDREILFTANNDIYEGTILEHILIQNLVPFYNVDSHNIMRLENADWNDGLDMAPDHGESVAFTAMYQKNMSDIADLLEALHNRGLRTITIAKEVVYLFDTLSTPVNYENVESKQALLHRYFDSVMTNVSGEQVDVEVTAVIQDLRKKADFITSLLRKQEWHEQDSLGLYNGYYDNDGMKLESLQEPVRMTLTGQVFTIMSRVATDDQIPKILAAADIYLYDKHRGGYALNNDFDEVKTNLGRMFGFAYGHKENGAVFSHMAVMFANALYQRGFVKHGRKAMMSLYEQVQDSTRSKMYPGLPEYFDIKGRGMYSYLTGSASWYLYTLVTEVFGIQGYFGDMVLQPKLSQEDWVDGKASITTLFNDRMITINYHNPDDLDYGEYTISSIQINGEEYPFDTHQNNPLIPRDKLSKSATIDGYLTR</sequence>
<dbReference type="Pfam" id="PF06165">
    <property type="entry name" value="GH94_b-supersand"/>
    <property type="match status" value="1"/>
</dbReference>
<dbReference type="Pfam" id="PF17167">
    <property type="entry name" value="Glyco_hydro_94"/>
    <property type="match status" value="2"/>
</dbReference>
<dbReference type="GO" id="GO:0005975">
    <property type="term" value="P:carbohydrate metabolic process"/>
    <property type="evidence" value="ECO:0007669"/>
    <property type="project" value="InterPro"/>
</dbReference>
<accession>A0A7L7KNU5</accession>
<name>A0A7L7KNU5_9MOLU</name>
<evidence type="ECO:0000259" key="4">
    <source>
        <dbReference type="Pfam" id="PF17167"/>
    </source>
</evidence>
<dbReference type="Proteomes" id="UP000514720">
    <property type="component" value="Chromosome"/>
</dbReference>
<dbReference type="PANTHER" id="PTHR37469">
    <property type="entry name" value="CELLOBIONIC ACID PHOSPHORYLASE-RELATED"/>
    <property type="match status" value="1"/>
</dbReference>
<evidence type="ECO:0000256" key="1">
    <source>
        <dbReference type="ARBA" id="ARBA00022676"/>
    </source>
</evidence>
<dbReference type="PANTHER" id="PTHR37469:SF2">
    <property type="entry name" value="CELLOBIONIC ACID PHOSPHORYLASE"/>
    <property type="match status" value="1"/>
</dbReference>
<dbReference type="InterPro" id="IPR010383">
    <property type="entry name" value="Glyco_hydrolase_94_b-supersand"/>
</dbReference>
<proteinExistence type="predicted"/>
<dbReference type="KEGG" id="xcl:G4Z02_01335"/>
<organism evidence="5 6">
    <name type="scientific">Candidatus Xianfuyuplasma coldseepsis</name>
    <dbReference type="NCBI Taxonomy" id="2782163"/>
    <lineage>
        <taxon>Bacteria</taxon>
        <taxon>Bacillati</taxon>
        <taxon>Mycoplasmatota</taxon>
        <taxon>Mollicutes</taxon>
        <taxon>Candidatus Izemoplasmatales</taxon>
        <taxon>Candidatus Izemoplasmataceae</taxon>
        <taxon>Candidatus Xianfuyuplasma</taxon>
    </lineage>
</organism>
<dbReference type="InterPro" id="IPR037018">
    <property type="entry name" value="GH65_N"/>
</dbReference>
<dbReference type="RefSeq" id="WP_258878053.1">
    <property type="nucleotide sequence ID" value="NZ_CP048914.1"/>
</dbReference>
<reference evidence="5 6" key="1">
    <citation type="submission" date="2020-02" db="EMBL/GenBank/DDBJ databases">
        <authorList>
            <person name="Zheng R.K."/>
            <person name="Sun C.M."/>
        </authorList>
    </citation>
    <scope>NUCLEOTIDE SEQUENCE [LARGE SCALE GENOMIC DNA]</scope>
    <source>
        <strain evidence="6">zrk13</strain>
    </source>
</reference>
<dbReference type="AlphaFoldDB" id="A0A7L7KNU5"/>
<keyword evidence="6" id="KW-1185">Reference proteome</keyword>